<dbReference type="SUPFAM" id="SSF53756">
    <property type="entry name" value="UDP-Glycosyltransferase/glycogen phosphorylase"/>
    <property type="match status" value="1"/>
</dbReference>
<organism evidence="1">
    <name type="scientific">marine sediment metagenome</name>
    <dbReference type="NCBI Taxonomy" id="412755"/>
    <lineage>
        <taxon>unclassified sequences</taxon>
        <taxon>metagenomes</taxon>
        <taxon>ecological metagenomes</taxon>
    </lineage>
</organism>
<proteinExistence type="predicted"/>
<gene>
    <name evidence="1" type="ORF">LCGC14_2152090</name>
</gene>
<reference evidence="1" key="1">
    <citation type="journal article" date="2015" name="Nature">
        <title>Complex archaea that bridge the gap between prokaryotes and eukaryotes.</title>
        <authorList>
            <person name="Spang A."/>
            <person name="Saw J.H."/>
            <person name="Jorgensen S.L."/>
            <person name="Zaremba-Niedzwiedzka K."/>
            <person name="Martijn J."/>
            <person name="Lind A.E."/>
            <person name="van Eijk R."/>
            <person name="Schleper C."/>
            <person name="Guy L."/>
            <person name="Ettema T.J."/>
        </authorList>
    </citation>
    <scope>NUCLEOTIDE SEQUENCE</scope>
</reference>
<comment type="caution">
    <text evidence="1">The sequence shown here is derived from an EMBL/GenBank/DDBJ whole genome shotgun (WGS) entry which is preliminary data.</text>
</comment>
<protein>
    <recommendedName>
        <fullName evidence="2">Glycosyl transferase family 1 domain-containing protein</fullName>
    </recommendedName>
</protein>
<accession>A0A0F9DV51</accession>
<name>A0A0F9DV51_9ZZZZ</name>
<dbReference type="EMBL" id="LAZR01027439">
    <property type="protein sequence ID" value="KKL65728.1"/>
    <property type="molecule type" value="Genomic_DNA"/>
</dbReference>
<evidence type="ECO:0008006" key="2">
    <source>
        <dbReference type="Google" id="ProtNLM"/>
    </source>
</evidence>
<sequence>MTTSINGLKVAHFAAFGPGRSGQYATVRDLIFAERKFGIDAQFIDCAVCPKCLKNEGCDGKKDGNIKTQTMDWATNADMFIRHSAIPIELEGMGKPIILCLHGRPENSYLLEKYGQIPVYSFIREVAHDERYKTIVTFWKEHLFYFKHLIPEKPVAYVPSMVNLEQYSPVGPVRNYSSRAGNPNIMIADMWREDTTPFNILFAAVKFIEKYCKTGRIHLYGVSSNKRDPIHIIINQLAKSGFLGDVCTLMPNMSEQYRAADFLITPHVIATRVVREALACGLPFISGTGNKYTSFSGDPRDVEGFADVINNAWCIIKDNEEIKLSVRSILI</sequence>
<dbReference type="AlphaFoldDB" id="A0A0F9DV51"/>
<evidence type="ECO:0000313" key="1">
    <source>
        <dbReference type="EMBL" id="KKL65728.1"/>
    </source>
</evidence>